<protein>
    <submittedName>
        <fullName evidence="3">Calpain catalytic domain-containing protein</fullName>
    </submittedName>
</protein>
<keyword evidence="2" id="KW-1185">Reference proteome</keyword>
<proteinExistence type="predicted"/>
<gene>
    <name evidence="1" type="ORF">HPLM_LOCUS16418</name>
</gene>
<evidence type="ECO:0000313" key="1">
    <source>
        <dbReference type="EMBL" id="VDO59824.1"/>
    </source>
</evidence>
<evidence type="ECO:0000313" key="2">
    <source>
        <dbReference type="Proteomes" id="UP000268014"/>
    </source>
</evidence>
<reference evidence="1 2" key="2">
    <citation type="submission" date="2018-11" db="EMBL/GenBank/DDBJ databases">
        <authorList>
            <consortium name="Pathogen Informatics"/>
        </authorList>
    </citation>
    <scope>NUCLEOTIDE SEQUENCE [LARGE SCALE GENOMIC DNA]</scope>
    <source>
        <strain evidence="1 2">MHpl1</strain>
    </source>
</reference>
<dbReference type="EMBL" id="UZAF01019409">
    <property type="protein sequence ID" value="VDO59824.1"/>
    <property type="molecule type" value="Genomic_DNA"/>
</dbReference>
<reference evidence="3" key="1">
    <citation type="submission" date="2017-02" db="UniProtKB">
        <authorList>
            <consortium name="WormBaseParasite"/>
        </authorList>
    </citation>
    <scope>IDENTIFICATION</scope>
</reference>
<dbReference type="OrthoDB" id="5868818at2759"/>
<accession>A0A0N4WX95</accession>
<dbReference type="Proteomes" id="UP000268014">
    <property type="component" value="Unassembled WGS sequence"/>
</dbReference>
<sequence>MHIFEKLWTSPNHITRYYDQSQYDKQGAFIGVVPSLSQYIFGNSTFYTRNDYDMLEVICAIAFCISAAIDGNPLMSLDRNFTTIPIHGTNFYTIRATIPTKGFHTLTSTSDTNGPYSYYVIGRTVNATYGYLGAINSCMAILLSWTHHTCLEPRISGVLGRFALGALPGDLSRQTVESLFQIEEG</sequence>
<dbReference type="WBParaSite" id="HPLM_0001642601-mRNA-1">
    <property type="protein sequence ID" value="HPLM_0001642601-mRNA-1"/>
    <property type="gene ID" value="HPLM_0001642601"/>
</dbReference>
<name>A0A0N4WX95_HAEPC</name>
<organism evidence="3">
    <name type="scientific">Haemonchus placei</name>
    <name type="common">Barber's pole worm</name>
    <dbReference type="NCBI Taxonomy" id="6290"/>
    <lineage>
        <taxon>Eukaryota</taxon>
        <taxon>Metazoa</taxon>
        <taxon>Ecdysozoa</taxon>
        <taxon>Nematoda</taxon>
        <taxon>Chromadorea</taxon>
        <taxon>Rhabditida</taxon>
        <taxon>Rhabditina</taxon>
        <taxon>Rhabditomorpha</taxon>
        <taxon>Strongyloidea</taxon>
        <taxon>Trichostrongylidae</taxon>
        <taxon>Haemonchus</taxon>
    </lineage>
</organism>
<evidence type="ECO:0000313" key="3">
    <source>
        <dbReference type="WBParaSite" id="HPLM_0001642601-mRNA-1"/>
    </source>
</evidence>
<dbReference type="AlphaFoldDB" id="A0A0N4WX95"/>